<dbReference type="GO" id="GO:0005886">
    <property type="term" value="C:plasma membrane"/>
    <property type="evidence" value="ECO:0007669"/>
    <property type="project" value="UniProtKB-SubCell"/>
</dbReference>
<dbReference type="AlphaFoldDB" id="A0AAD9KGR4"/>
<comment type="catalytic activity">
    <reaction evidence="13">
        <text>a 1,2-diacyl-sn-glycerol + H2O = a 2-acylglycerol + a fatty acid + H(+)</text>
        <dbReference type="Rhea" id="RHEA:33275"/>
        <dbReference type="ChEBI" id="CHEBI:15377"/>
        <dbReference type="ChEBI" id="CHEBI:15378"/>
        <dbReference type="ChEBI" id="CHEBI:17389"/>
        <dbReference type="ChEBI" id="CHEBI:17815"/>
        <dbReference type="ChEBI" id="CHEBI:28868"/>
        <dbReference type="EC" id="3.1.1.116"/>
    </reaction>
    <physiologicalReaction direction="left-to-right" evidence="13">
        <dbReference type="Rhea" id="RHEA:33276"/>
    </physiologicalReaction>
</comment>
<keyword evidence="6" id="KW-0479">Metal-binding</keyword>
<dbReference type="InterPro" id="IPR002921">
    <property type="entry name" value="Fungal_lipase-type"/>
</dbReference>
<feature type="region of interest" description="Disordered" evidence="15">
    <location>
        <begin position="252"/>
        <end position="286"/>
    </location>
</feature>
<dbReference type="GO" id="GO:0004806">
    <property type="term" value="F:triacylglycerol lipase activity"/>
    <property type="evidence" value="ECO:0007669"/>
    <property type="project" value="TreeGrafter"/>
</dbReference>
<evidence type="ECO:0000256" key="11">
    <source>
        <dbReference type="ARBA" id="ARBA00023098"/>
    </source>
</evidence>
<dbReference type="Pfam" id="PF01764">
    <property type="entry name" value="Lipase_3"/>
    <property type="match status" value="1"/>
</dbReference>
<name>A0AAD9KGR4_RIDPI</name>
<evidence type="ECO:0000256" key="1">
    <source>
        <dbReference type="ARBA" id="ARBA00001913"/>
    </source>
</evidence>
<organism evidence="18 19">
    <name type="scientific">Ridgeia piscesae</name>
    <name type="common">Tubeworm</name>
    <dbReference type="NCBI Taxonomy" id="27915"/>
    <lineage>
        <taxon>Eukaryota</taxon>
        <taxon>Metazoa</taxon>
        <taxon>Spiralia</taxon>
        <taxon>Lophotrochozoa</taxon>
        <taxon>Annelida</taxon>
        <taxon>Polychaeta</taxon>
        <taxon>Sedentaria</taxon>
        <taxon>Canalipalpata</taxon>
        <taxon>Sabellida</taxon>
        <taxon>Siboglinidae</taxon>
        <taxon>Ridgeia</taxon>
    </lineage>
</organism>
<feature type="transmembrane region" description="Helical" evidence="16">
    <location>
        <begin position="99"/>
        <end position="121"/>
    </location>
</feature>
<feature type="compositionally biased region" description="Polar residues" evidence="15">
    <location>
        <begin position="271"/>
        <end position="286"/>
    </location>
</feature>
<evidence type="ECO:0000313" key="18">
    <source>
        <dbReference type="EMBL" id="KAK2170475.1"/>
    </source>
</evidence>
<dbReference type="InterPro" id="IPR029058">
    <property type="entry name" value="AB_hydrolase_fold"/>
</dbReference>
<evidence type="ECO:0000256" key="2">
    <source>
        <dbReference type="ARBA" id="ARBA00004651"/>
    </source>
</evidence>
<evidence type="ECO:0000256" key="6">
    <source>
        <dbReference type="ARBA" id="ARBA00022723"/>
    </source>
</evidence>
<keyword evidence="10 16" id="KW-1133">Transmembrane helix</keyword>
<dbReference type="Gene3D" id="3.40.50.1820">
    <property type="entry name" value="alpha/beta hydrolase"/>
    <property type="match status" value="1"/>
</dbReference>
<dbReference type="EC" id="3.1.1.116" evidence="14"/>
<evidence type="ECO:0000256" key="4">
    <source>
        <dbReference type="ARBA" id="ARBA00022553"/>
    </source>
</evidence>
<evidence type="ECO:0000256" key="13">
    <source>
        <dbReference type="ARBA" id="ARBA00024531"/>
    </source>
</evidence>
<keyword evidence="11" id="KW-0443">Lipid metabolism</keyword>
<keyword evidence="4" id="KW-0597">Phosphoprotein</keyword>
<dbReference type="InterPro" id="IPR052214">
    <property type="entry name" value="DAG_Lipase-Related"/>
</dbReference>
<feature type="domain" description="Fungal lipase-type" evidence="17">
    <location>
        <begin position="423"/>
        <end position="551"/>
    </location>
</feature>
<evidence type="ECO:0000256" key="14">
    <source>
        <dbReference type="ARBA" id="ARBA00026104"/>
    </source>
</evidence>
<dbReference type="Proteomes" id="UP001209878">
    <property type="component" value="Unassembled WGS sequence"/>
</dbReference>
<evidence type="ECO:0000256" key="10">
    <source>
        <dbReference type="ARBA" id="ARBA00022989"/>
    </source>
</evidence>
<evidence type="ECO:0000256" key="16">
    <source>
        <dbReference type="SAM" id="Phobius"/>
    </source>
</evidence>
<evidence type="ECO:0000313" key="19">
    <source>
        <dbReference type="Proteomes" id="UP001209878"/>
    </source>
</evidence>
<keyword evidence="7" id="KW-0378">Hydrolase</keyword>
<gene>
    <name evidence="18" type="ORF">NP493_1151g00027</name>
</gene>
<protein>
    <recommendedName>
        <fullName evidence="14">sn-1-specific diacylglycerol lipase</fullName>
        <ecNumber evidence="14">3.1.1.116</ecNumber>
    </recommendedName>
</protein>
<evidence type="ECO:0000256" key="15">
    <source>
        <dbReference type="SAM" id="MobiDB-lite"/>
    </source>
</evidence>
<evidence type="ECO:0000256" key="5">
    <source>
        <dbReference type="ARBA" id="ARBA00022692"/>
    </source>
</evidence>
<feature type="transmembrane region" description="Helical" evidence="16">
    <location>
        <begin position="57"/>
        <end position="78"/>
    </location>
</feature>
<evidence type="ECO:0000256" key="3">
    <source>
        <dbReference type="ARBA" id="ARBA00022475"/>
    </source>
</evidence>
<dbReference type="SUPFAM" id="SSF53474">
    <property type="entry name" value="alpha/beta-Hydrolases"/>
    <property type="match status" value="1"/>
</dbReference>
<keyword evidence="8" id="KW-0106">Calcium</keyword>
<evidence type="ECO:0000256" key="7">
    <source>
        <dbReference type="ARBA" id="ARBA00022801"/>
    </source>
</evidence>
<dbReference type="GO" id="GO:0046340">
    <property type="term" value="P:diacylglycerol catabolic process"/>
    <property type="evidence" value="ECO:0007669"/>
    <property type="project" value="TreeGrafter"/>
</dbReference>
<dbReference type="GO" id="GO:0022008">
    <property type="term" value="P:neurogenesis"/>
    <property type="evidence" value="ECO:0007669"/>
    <property type="project" value="TreeGrafter"/>
</dbReference>
<keyword evidence="12 16" id="KW-0472">Membrane</keyword>
<evidence type="ECO:0000256" key="8">
    <source>
        <dbReference type="ARBA" id="ARBA00022837"/>
    </source>
</evidence>
<comment type="cofactor">
    <cofactor evidence="1">
        <name>Ca(2+)</name>
        <dbReference type="ChEBI" id="CHEBI:29108"/>
    </cofactor>
</comment>
<dbReference type="PANTHER" id="PTHR45792">
    <property type="entry name" value="DIACYLGLYCEROL LIPASE HOMOLOG-RELATED"/>
    <property type="match status" value="1"/>
</dbReference>
<comment type="caution">
    <text evidence="18">The sequence shown here is derived from an EMBL/GenBank/DDBJ whole genome shotgun (WGS) entry which is preliminary data.</text>
</comment>
<reference evidence="18" key="1">
    <citation type="journal article" date="2023" name="Mol. Biol. Evol.">
        <title>Third-Generation Sequencing Reveals the Adaptive Role of the Epigenome in Three Deep-Sea Polychaetes.</title>
        <authorList>
            <person name="Perez M."/>
            <person name="Aroh O."/>
            <person name="Sun Y."/>
            <person name="Lan Y."/>
            <person name="Juniper S.K."/>
            <person name="Young C.R."/>
            <person name="Angers B."/>
            <person name="Qian P.Y."/>
        </authorList>
    </citation>
    <scope>NUCLEOTIDE SEQUENCE</scope>
    <source>
        <strain evidence="18">R07B-5</strain>
    </source>
</reference>
<feature type="transmembrane region" description="Helical" evidence="16">
    <location>
        <begin position="133"/>
        <end position="156"/>
    </location>
</feature>
<comment type="subcellular location">
    <subcellularLocation>
        <location evidence="2">Cell membrane</location>
        <topology evidence="2">Multi-pass membrane protein</topology>
    </subcellularLocation>
</comment>
<evidence type="ECO:0000256" key="9">
    <source>
        <dbReference type="ARBA" id="ARBA00022963"/>
    </source>
</evidence>
<dbReference type="EMBL" id="JAODUO010001150">
    <property type="protein sequence ID" value="KAK2170475.1"/>
    <property type="molecule type" value="Genomic_DNA"/>
</dbReference>
<feature type="compositionally biased region" description="Polar residues" evidence="15">
    <location>
        <begin position="252"/>
        <end position="263"/>
    </location>
</feature>
<accession>A0AAD9KGR4</accession>
<keyword evidence="9" id="KW-0442">Lipid degradation</keyword>
<dbReference type="GO" id="GO:0046872">
    <property type="term" value="F:metal ion binding"/>
    <property type="evidence" value="ECO:0007669"/>
    <property type="project" value="UniProtKB-KW"/>
</dbReference>
<dbReference type="GO" id="GO:0019369">
    <property type="term" value="P:arachidonate metabolic process"/>
    <property type="evidence" value="ECO:0007669"/>
    <property type="project" value="TreeGrafter"/>
</dbReference>
<sequence length="717" mass="79201">MPGLVACGRRWDIGSDDLVFPAFVEIQVRGVWLIAIAVMFSIHQDILPQCSNGHLLSIYYIGMLTLLTLHIVTDIAILRLSMRGTIMDDRPRRRMPLLLYVKIPLFLPEFAWTTLGTYWAFRESTCDLHVVWTVKGAVIAGWIIMLVLLIGLWGVFDPLGSHSSQHEDTEMDATAAAARLWETRCSVLCCCVRGDEESKNAFNEIAKMISNFFKGVDLVPTDIAAGLILVQVEQRKHSQAIRMVPITYLDQSSSGTEAGTTLQGAGDGEGQVNTNEQDAASAVPSSGELSPTAVYIQVGKPVPGSTNANLSSLGRVYPQPTDWMNIPAAAHYMKFAAASYGWPLFMYSKLFTGACQLCTECRCCACVKSASHIVDDDCCGCNVAAMLRMTDVHEEDIIYASFYNRVYEIPFFVALDHQHQTVVVAIRGTLSLRDALTDLTAHSECIELEEVGDGRAHKGILQAARYIKNTLNNMHLLETAFQRGQGYRLVITGHSLGAGAATLVSVLLRPQYPNLICYAFSPPGLVSLPLSRYTESFVCSVVVGQDLVPRLGVSSMEHLKVQLLQLIRDSSKPKYKLLASGCWYALFGMPRSEESQSLLRSQSHRSYDDMMGSQTRLDVEQPLEQPDVSLSHHCDVIPLYVPGHVMYIEESSDTGLCCGTPTYTAGWARAEMFSEIIVSPKMVLHHLPDIVTKALDQLAEQHSVPHYIAQPQRSCRS</sequence>
<keyword evidence="3" id="KW-1003">Cell membrane</keyword>
<keyword evidence="19" id="KW-1185">Reference proteome</keyword>
<dbReference type="GO" id="GO:0005737">
    <property type="term" value="C:cytoplasm"/>
    <property type="evidence" value="ECO:0007669"/>
    <property type="project" value="TreeGrafter"/>
</dbReference>
<proteinExistence type="predicted"/>
<feature type="transmembrane region" description="Helical" evidence="16">
    <location>
        <begin position="18"/>
        <end position="42"/>
    </location>
</feature>
<dbReference type="CDD" id="cd00519">
    <property type="entry name" value="Lipase_3"/>
    <property type="match status" value="1"/>
</dbReference>
<evidence type="ECO:0000259" key="17">
    <source>
        <dbReference type="Pfam" id="PF01764"/>
    </source>
</evidence>
<dbReference type="PANTHER" id="PTHR45792:SF2">
    <property type="entry name" value="DIACYLGLYCEROL LIPASE-BETA"/>
    <property type="match status" value="1"/>
</dbReference>
<evidence type="ECO:0000256" key="12">
    <source>
        <dbReference type="ARBA" id="ARBA00023136"/>
    </source>
</evidence>
<keyword evidence="5 16" id="KW-0812">Transmembrane</keyword>